<evidence type="ECO:0000313" key="1">
    <source>
        <dbReference type="EMBL" id="GES30548.1"/>
    </source>
</evidence>
<proteinExistence type="predicted"/>
<reference evidence="1 2" key="1">
    <citation type="submission" date="2019-10" db="EMBL/GenBank/DDBJ databases">
        <title>Whole genome shotgun sequence of Streptomyces angustmyceticus NBRC 3934.</title>
        <authorList>
            <person name="Hosoyama A."/>
            <person name="Ichikawa N."/>
            <person name="Kimura A."/>
            <person name="Kitahashi Y."/>
            <person name="Komaki H."/>
            <person name="Uohara A."/>
        </authorList>
    </citation>
    <scope>NUCLEOTIDE SEQUENCE [LARGE SCALE GENOMIC DNA]</scope>
    <source>
        <strain evidence="1 2">NBRC 3934</strain>
    </source>
</reference>
<protein>
    <submittedName>
        <fullName evidence="1">Uncharacterized protein</fullName>
    </submittedName>
</protein>
<dbReference type="Proteomes" id="UP000325598">
    <property type="component" value="Unassembled WGS sequence"/>
</dbReference>
<dbReference type="AlphaFoldDB" id="A0A5J4LIR7"/>
<accession>A0A5J4LIR7</accession>
<gene>
    <name evidence="1" type="ORF">San01_30350</name>
</gene>
<dbReference type="Gene3D" id="2.30.130.30">
    <property type="entry name" value="Hypothetical protein"/>
    <property type="match status" value="1"/>
</dbReference>
<sequence length="96" mass="10265">MDPPPGGAAIPGTDETCDVNVLRVTEHPAFKALLDGEVPTNVNPTAGRDQQLADIRTIYAPEKEALGTIAIQIERALQECKRALTMEIDSSSVSFS</sequence>
<comment type="caution">
    <text evidence="1">The sequence shown here is derived from an EMBL/GenBank/DDBJ whole genome shotgun (WGS) entry which is preliminary data.</text>
</comment>
<keyword evidence="2" id="KW-1185">Reference proteome</keyword>
<name>A0A5J4LIR7_9ACTN</name>
<dbReference type="EMBL" id="BLAG01000008">
    <property type="protein sequence ID" value="GES30548.1"/>
    <property type="molecule type" value="Genomic_DNA"/>
</dbReference>
<evidence type="ECO:0000313" key="2">
    <source>
        <dbReference type="Proteomes" id="UP000325598"/>
    </source>
</evidence>
<organism evidence="1 2">
    <name type="scientific">Streptomyces angustmyceticus</name>
    <dbReference type="NCBI Taxonomy" id="285578"/>
    <lineage>
        <taxon>Bacteria</taxon>
        <taxon>Bacillati</taxon>
        <taxon>Actinomycetota</taxon>
        <taxon>Actinomycetes</taxon>
        <taxon>Kitasatosporales</taxon>
        <taxon>Streptomycetaceae</taxon>
        <taxon>Streptomyces</taxon>
    </lineage>
</organism>